<feature type="region of interest" description="Disordered" evidence="1">
    <location>
        <begin position="445"/>
        <end position="497"/>
    </location>
</feature>
<feature type="compositionally biased region" description="Low complexity" evidence="1">
    <location>
        <begin position="451"/>
        <end position="470"/>
    </location>
</feature>
<comment type="caution">
    <text evidence="3">The sequence shown here is derived from an EMBL/GenBank/DDBJ whole genome shotgun (WGS) entry which is preliminary data.</text>
</comment>
<gene>
    <name evidence="3" type="ORF">HPB48_010184</name>
</gene>
<dbReference type="Pfam" id="PF13837">
    <property type="entry name" value="Myb_DNA-bind_4"/>
    <property type="match status" value="1"/>
</dbReference>
<dbReference type="AlphaFoldDB" id="A0A9J6FWB4"/>
<name>A0A9J6FWB4_HAELO</name>
<evidence type="ECO:0000313" key="4">
    <source>
        <dbReference type="Proteomes" id="UP000821853"/>
    </source>
</evidence>
<feature type="region of interest" description="Disordered" evidence="1">
    <location>
        <begin position="395"/>
        <end position="422"/>
    </location>
</feature>
<dbReference type="PANTHER" id="PTHR47595">
    <property type="entry name" value="HEAT SHOCK 70 KDA PROTEIN 14"/>
    <property type="match status" value="1"/>
</dbReference>
<dbReference type="EMBL" id="JABSTR010000004">
    <property type="protein sequence ID" value="KAH9367389.1"/>
    <property type="molecule type" value="Genomic_DNA"/>
</dbReference>
<evidence type="ECO:0000259" key="2">
    <source>
        <dbReference type="Pfam" id="PF13837"/>
    </source>
</evidence>
<evidence type="ECO:0000313" key="3">
    <source>
        <dbReference type="EMBL" id="KAH9367389.1"/>
    </source>
</evidence>
<accession>A0A9J6FWB4</accession>
<proteinExistence type="predicted"/>
<dbReference type="VEuPathDB" id="VectorBase:HLOH_046840"/>
<feature type="compositionally biased region" description="Gly residues" evidence="1">
    <location>
        <begin position="178"/>
        <end position="187"/>
    </location>
</feature>
<feature type="domain" description="Myb/SANT-like DNA-binding" evidence="2">
    <location>
        <begin position="337"/>
        <end position="425"/>
    </location>
</feature>
<feature type="compositionally biased region" description="Polar residues" evidence="1">
    <location>
        <begin position="471"/>
        <end position="483"/>
    </location>
</feature>
<evidence type="ECO:0000256" key="1">
    <source>
        <dbReference type="SAM" id="MobiDB-lite"/>
    </source>
</evidence>
<reference evidence="3 4" key="1">
    <citation type="journal article" date="2020" name="Cell">
        <title>Large-Scale Comparative Analyses of Tick Genomes Elucidate Their Genetic Diversity and Vector Capacities.</title>
        <authorList>
            <consortium name="Tick Genome and Microbiome Consortium (TIGMIC)"/>
            <person name="Jia N."/>
            <person name="Wang J."/>
            <person name="Shi W."/>
            <person name="Du L."/>
            <person name="Sun Y."/>
            <person name="Zhan W."/>
            <person name="Jiang J.F."/>
            <person name="Wang Q."/>
            <person name="Zhang B."/>
            <person name="Ji P."/>
            <person name="Bell-Sakyi L."/>
            <person name="Cui X.M."/>
            <person name="Yuan T.T."/>
            <person name="Jiang B.G."/>
            <person name="Yang W.F."/>
            <person name="Lam T.T."/>
            <person name="Chang Q.C."/>
            <person name="Ding S.J."/>
            <person name="Wang X.J."/>
            <person name="Zhu J.G."/>
            <person name="Ruan X.D."/>
            <person name="Zhao L."/>
            <person name="Wei J.T."/>
            <person name="Ye R.Z."/>
            <person name="Que T.C."/>
            <person name="Du C.H."/>
            <person name="Zhou Y.H."/>
            <person name="Cheng J.X."/>
            <person name="Dai P.F."/>
            <person name="Guo W.B."/>
            <person name="Han X.H."/>
            <person name="Huang E.J."/>
            <person name="Li L.F."/>
            <person name="Wei W."/>
            <person name="Gao Y.C."/>
            <person name="Liu J.Z."/>
            <person name="Shao H.Z."/>
            <person name="Wang X."/>
            <person name="Wang C.C."/>
            <person name="Yang T.C."/>
            <person name="Huo Q.B."/>
            <person name="Li W."/>
            <person name="Chen H.Y."/>
            <person name="Chen S.E."/>
            <person name="Zhou L.G."/>
            <person name="Ni X.B."/>
            <person name="Tian J.H."/>
            <person name="Sheng Y."/>
            <person name="Liu T."/>
            <person name="Pan Y.S."/>
            <person name="Xia L.Y."/>
            <person name="Li J."/>
            <person name="Zhao F."/>
            <person name="Cao W.C."/>
        </authorList>
    </citation>
    <scope>NUCLEOTIDE SEQUENCE [LARGE SCALE GENOMIC DNA]</scope>
    <source>
        <strain evidence="3">HaeL-2018</strain>
    </source>
</reference>
<feature type="region of interest" description="Disordered" evidence="1">
    <location>
        <begin position="268"/>
        <end position="306"/>
    </location>
</feature>
<feature type="region of interest" description="Disordered" evidence="1">
    <location>
        <begin position="178"/>
        <end position="205"/>
    </location>
</feature>
<protein>
    <recommendedName>
        <fullName evidence="2">Myb/SANT-like DNA-binding domain-containing protein</fullName>
    </recommendedName>
</protein>
<dbReference type="OrthoDB" id="6507118at2759"/>
<sequence length="565" mass="62573">MGAHHRCTKQWVPGSAALSPPSPANGVARFIEREDRPTSADDKPVERAPNAHAAAGLRYKLNDGFNFIISGAQAPLCRLPLCCLPPSSHLFFFLFLMRRSVPLKKCSRTSPIRRLLFAGAKSSPLQQFFRSSPRNLSFLLAIHSSSKFAFTARDGSPARNTGVRANLTHLAPFSGGQTGCDLGGGGAQQQRRQRGGGNATPPAASALASGASGFHLGQRATASEVFLPPPLLRALCVTPPGRPYRGQHLYAGEKDTDASGRRPFCRARAAGDTDAEPPPSKPPRVLRGGKKPPLHQTPARWERAQRHKGKEVAEVSFYRCSARHMCFKASLISISAPEWTPGETKLLLDYYYKYFPQVGPFKKFKNKKMLFKQVSQDLADVLGCSKTPQQCENRVKTVRRQKRKACDNNNKSGAQPCPVPFDDEMRKIESIDDSLEPEVQRDSYGATYKATSSSSDSSSDVPSTSPEISSTPASGSDSGQSTKGPADAKKRELRASTSRMQQMQYFFDQMRAISAERAARREELEKEKEKRRAERRAERIQERQERRKMHEDKLQLIREALGFKQ</sequence>
<organism evidence="3 4">
    <name type="scientific">Haemaphysalis longicornis</name>
    <name type="common">Bush tick</name>
    <dbReference type="NCBI Taxonomy" id="44386"/>
    <lineage>
        <taxon>Eukaryota</taxon>
        <taxon>Metazoa</taxon>
        <taxon>Ecdysozoa</taxon>
        <taxon>Arthropoda</taxon>
        <taxon>Chelicerata</taxon>
        <taxon>Arachnida</taxon>
        <taxon>Acari</taxon>
        <taxon>Parasitiformes</taxon>
        <taxon>Ixodida</taxon>
        <taxon>Ixodoidea</taxon>
        <taxon>Ixodidae</taxon>
        <taxon>Haemaphysalinae</taxon>
        <taxon>Haemaphysalis</taxon>
    </lineage>
</organism>
<keyword evidence="4" id="KW-1185">Reference proteome</keyword>
<feature type="region of interest" description="Disordered" evidence="1">
    <location>
        <begin position="519"/>
        <end position="552"/>
    </location>
</feature>
<dbReference type="Proteomes" id="UP000821853">
    <property type="component" value="Chromosome 2"/>
</dbReference>
<feature type="region of interest" description="Disordered" evidence="1">
    <location>
        <begin position="1"/>
        <end position="23"/>
    </location>
</feature>
<dbReference type="PANTHER" id="PTHR47595:SF1">
    <property type="entry name" value="MYB_SANT-LIKE DNA-BINDING DOMAIN-CONTAINING PROTEIN"/>
    <property type="match status" value="1"/>
</dbReference>
<dbReference type="InterPro" id="IPR044822">
    <property type="entry name" value="Myb_DNA-bind_4"/>
</dbReference>
<dbReference type="Gene3D" id="1.10.10.60">
    <property type="entry name" value="Homeodomain-like"/>
    <property type="match status" value="1"/>
</dbReference>